<keyword evidence="5 8" id="KW-0812">Transmembrane</keyword>
<evidence type="ECO:0000256" key="6">
    <source>
        <dbReference type="ARBA" id="ARBA00022989"/>
    </source>
</evidence>
<feature type="transmembrane region" description="Helical" evidence="8">
    <location>
        <begin position="218"/>
        <end position="239"/>
    </location>
</feature>
<organism evidence="9 10">
    <name type="scientific">Paenibacillus faecis</name>
    <dbReference type="NCBI Taxonomy" id="862114"/>
    <lineage>
        <taxon>Bacteria</taxon>
        <taxon>Bacillati</taxon>
        <taxon>Bacillota</taxon>
        <taxon>Bacilli</taxon>
        <taxon>Bacillales</taxon>
        <taxon>Paenibacillaceae</taxon>
        <taxon>Paenibacillus</taxon>
    </lineage>
</organism>
<comment type="subcellular location">
    <subcellularLocation>
        <location evidence="1">Cell membrane</location>
        <topology evidence="1">Multi-pass membrane protein</topology>
    </subcellularLocation>
</comment>
<keyword evidence="10" id="KW-1185">Reference proteome</keyword>
<feature type="transmembrane region" description="Helical" evidence="8">
    <location>
        <begin position="159"/>
        <end position="181"/>
    </location>
</feature>
<evidence type="ECO:0000256" key="7">
    <source>
        <dbReference type="ARBA" id="ARBA00023136"/>
    </source>
</evidence>
<evidence type="ECO:0000256" key="8">
    <source>
        <dbReference type="SAM" id="Phobius"/>
    </source>
</evidence>
<evidence type="ECO:0000256" key="3">
    <source>
        <dbReference type="ARBA" id="ARBA00022448"/>
    </source>
</evidence>
<accession>A0A5D0CUQ3</accession>
<reference evidence="9 10" key="1">
    <citation type="submission" date="2019-08" db="EMBL/GenBank/DDBJ databases">
        <title>Genome sequencing of Paenibacillus faecis DSM 23593(T).</title>
        <authorList>
            <person name="Kook J.-K."/>
            <person name="Park S.-N."/>
            <person name="Lim Y.K."/>
        </authorList>
    </citation>
    <scope>NUCLEOTIDE SEQUENCE [LARGE SCALE GENOMIC DNA]</scope>
    <source>
        <strain evidence="9 10">DSM 23593</strain>
    </source>
</reference>
<protein>
    <submittedName>
        <fullName evidence="9">AI-2E family transporter</fullName>
    </submittedName>
</protein>
<dbReference type="Pfam" id="PF01594">
    <property type="entry name" value="AI-2E_transport"/>
    <property type="match status" value="1"/>
</dbReference>
<keyword evidence="6 8" id="KW-1133">Transmembrane helix</keyword>
<evidence type="ECO:0000313" key="9">
    <source>
        <dbReference type="EMBL" id="TYA13663.1"/>
    </source>
</evidence>
<feature type="transmembrane region" description="Helical" evidence="8">
    <location>
        <begin position="72"/>
        <end position="93"/>
    </location>
</feature>
<keyword evidence="7 8" id="KW-0472">Membrane</keyword>
<dbReference type="Proteomes" id="UP000325218">
    <property type="component" value="Unassembled WGS sequence"/>
</dbReference>
<sequence length="362" mass="41410">MPLMEKPFYRRCLGAIMLLTIIYLIHKVHFIFNPLVTLVQILIVPLTISGFLYYLLRPVVQYLESRKMNRMLSILFIYLLFAGVVTIFLMVVWPPLQKQITEFINNVPKLIDGLQSQMNEIRKNRYFSMFDNQDTQLMDKITEYINQGIKEATGYISHVFTFLNDFFIVVGTVPIMLYYMLKEDHRVTPSLVRMVPKRYRRDGETVIHDIDTMLKGFIAGRMISAVVLAVMCFIGFWLIGLPYPLLLAIVGALFNFIPYFGSLLGAIPCVIVAFTISPSMVLWTVVIVVIAQQVEGNLISPYIYGKTINIHPLTTIVLLLIAGDFGGILGMILAIPVYMMVKIIVVRVYQIFLSDKVEELNT</sequence>
<dbReference type="OrthoDB" id="9793390at2"/>
<evidence type="ECO:0000256" key="2">
    <source>
        <dbReference type="ARBA" id="ARBA00009773"/>
    </source>
</evidence>
<dbReference type="GO" id="GO:0055085">
    <property type="term" value="P:transmembrane transport"/>
    <property type="evidence" value="ECO:0007669"/>
    <property type="project" value="TreeGrafter"/>
</dbReference>
<comment type="caution">
    <text evidence="9">The sequence shown here is derived from an EMBL/GenBank/DDBJ whole genome shotgun (WGS) entry which is preliminary data.</text>
</comment>
<feature type="transmembrane region" description="Helical" evidence="8">
    <location>
        <begin position="245"/>
        <end position="274"/>
    </location>
</feature>
<evidence type="ECO:0000256" key="5">
    <source>
        <dbReference type="ARBA" id="ARBA00022692"/>
    </source>
</evidence>
<keyword evidence="3" id="KW-0813">Transport</keyword>
<evidence type="ECO:0000256" key="1">
    <source>
        <dbReference type="ARBA" id="ARBA00004651"/>
    </source>
</evidence>
<dbReference type="PANTHER" id="PTHR21716:SF53">
    <property type="entry name" value="PERMEASE PERM-RELATED"/>
    <property type="match status" value="1"/>
</dbReference>
<feature type="transmembrane region" description="Helical" evidence="8">
    <location>
        <begin position="316"/>
        <end position="341"/>
    </location>
</feature>
<evidence type="ECO:0000256" key="4">
    <source>
        <dbReference type="ARBA" id="ARBA00022475"/>
    </source>
</evidence>
<dbReference type="EMBL" id="VSDO01000002">
    <property type="protein sequence ID" value="TYA13663.1"/>
    <property type="molecule type" value="Genomic_DNA"/>
</dbReference>
<feature type="transmembrane region" description="Helical" evidence="8">
    <location>
        <begin position="281"/>
        <end position="304"/>
    </location>
</feature>
<dbReference type="InterPro" id="IPR002549">
    <property type="entry name" value="AI-2E-like"/>
</dbReference>
<feature type="transmembrane region" description="Helical" evidence="8">
    <location>
        <begin position="12"/>
        <end position="32"/>
    </location>
</feature>
<proteinExistence type="inferred from homology"/>
<comment type="similarity">
    <text evidence="2">Belongs to the autoinducer-2 exporter (AI-2E) (TC 2.A.86) family.</text>
</comment>
<dbReference type="AlphaFoldDB" id="A0A5D0CUQ3"/>
<feature type="transmembrane region" description="Helical" evidence="8">
    <location>
        <begin position="38"/>
        <end position="60"/>
    </location>
</feature>
<gene>
    <name evidence="9" type="ORF">FRY98_13580</name>
</gene>
<evidence type="ECO:0000313" key="10">
    <source>
        <dbReference type="Proteomes" id="UP000325218"/>
    </source>
</evidence>
<dbReference type="PANTHER" id="PTHR21716">
    <property type="entry name" value="TRANSMEMBRANE PROTEIN"/>
    <property type="match status" value="1"/>
</dbReference>
<dbReference type="GO" id="GO:0005886">
    <property type="term" value="C:plasma membrane"/>
    <property type="evidence" value="ECO:0007669"/>
    <property type="project" value="UniProtKB-SubCell"/>
</dbReference>
<name>A0A5D0CUQ3_9BACL</name>
<keyword evidence="4" id="KW-1003">Cell membrane</keyword>